<organism evidence="1">
    <name type="scientific">Salmonella enterica subsp. enterica serovar Aqua</name>
    <dbReference type="NCBI Taxonomy" id="1302615"/>
    <lineage>
        <taxon>Bacteria</taxon>
        <taxon>Pseudomonadati</taxon>
        <taxon>Pseudomonadota</taxon>
        <taxon>Gammaproteobacteria</taxon>
        <taxon>Enterobacterales</taxon>
        <taxon>Enterobacteriaceae</taxon>
        <taxon>Salmonella</taxon>
    </lineage>
</organism>
<dbReference type="Gene3D" id="2.40.128.130">
    <property type="entry name" value="Autotransporter beta-domain"/>
    <property type="match status" value="1"/>
</dbReference>
<dbReference type="InterPro" id="IPR036709">
    <property type="entry name" value="Autotransporte_beta_dom_sf"/>
</dbReference>
<reference evidence="1" key="1">
    <citation type="submission" date="2018-12" db="EMBL/GenBank/DDBJ databases">
        <authorList>
            <person name="Ashton P.M."/>
            <person name="Dallman T."/>
            <person name="Nair S."/>
            <person name="De Pinna E."/>
            <person name="Peters T."/>
            <person name="Grant K."/>
        </authorList>
    </citation>
    <scope>NUCLEOTIDE SEQUENCE</scope>
    <source>
        <strain evidence="1">650060</strain>
    </source>
</reference>
<evidence type="ECO:0008006" key="2">
    <source>
        <dbReference type="Google" id="ProtNLM"/>
    </source>
</evidence>
<accession>A0A5X6ERT5</accession>
<protein>
    <recommendedName>
        <fullName evidence="2">Autotransporter outer membrane beta-barrel domain-containing protein</fullName>
    </recommendedName>
</protein>
<gene>
    <name evidence="1" type="ORF">EKG95_25705</name>
</gene>
<sequence length="65" mass="7258">MSLQFRDREATFNSRAVPVFRDGMAMTAGAGVSINKTVSVSLNYTDMLSDNYQDNGLIVKLKWLL</sequence>
<dbReference type="EMBL" id="AAHUDZ010000064">
    <property type="protein sequence ID" value="ECA3795144.1"/>
    <property type="molecule type" value="Genomic_DNA"/>
</dbReference>
<dbReference type="AlphaFoldDB" id="A0A5X6ERT5"/>
<evidence type="ECO:0000313" key="1">
    <source>
        <dbReference type="EMBL" id="ECA3795144.1"/>
    </source>
</evidence>
<name>A0A5X6ERT5_SALET</name>
<dbReference type="SUPFAM" id="SSF103515">
    <property type="entry name" value="Autotransporter"/>
    <property type="match status" value="1"/>
</dbReference>
<comment type="caution">
    <text evidence="1">The sequence shown here is derived from an EMBL/GenBank/DDBJ whole genome shotgun (WGS) entry which is preliminary data.</text>
</comment>
<proteinExistence type="predicted"/>